<feature type="compositionally biased region" description="Basic and acidic residues" evidence="1">
    <location>
        <begin position="77"/>
        <end position="89"/>
    </location>
</feature>
<reference evidence="2" key="1">
    <citation type="submission" date="2019-07" db="EMBL/GenBank/DDBJ databases">
        <title>KPC-2 carbapenem resistent Enterobacterales isolates from Germany.</title>
        <authorList>
            <person name="Yao Y."/>
            <person name="Falgenhauer L."/>
            <person name="Imirzalioglu C."/>
            <person name="Chakraborty T."/>
        </authorList>
    </citation>
    <scope>NUCLEOTIDE SEQUENCE</scope>
    <source>
        <strain evidence="2">CA13304</strain>
    </source>
</reference>
<dbReference type="AlphaFoldDB" id="A0A8I0SWA8"/>
<dbReference type="EMBL" id="VKME01000008">
    <property type="protein sequence ID" value="MBE0128186.1"/>
    <property type="molecule type" value="Genomic_DNA"/>
</dbReference>
<proteinExistence type="predicted"/>
<sequence>MKYLYSGPASGVTLRNKDGKPMEVLLWPGSEIDLPSDNEYVKTLIALNHLTPSAQQTPVTDRSRKQQLSDAAVSVDKSADRNTEVTRAS</sequence>
<accession>A0A8I0SWA8</accession>
<gene>
    <name evidence="2" type="ORF">FOT72_09215</name>
</gene>
<dbReference type="RefSeq" id="WP_192478539.1">
    <property type="nucleotide sequence ID" value="NZ_VKME01000008.1"/>
</dbReference>
<comment type="caution">
    <text evidence="2">The sequence shown here is derived from an EMBL/GenBank/DDBJ whole genome shotgun (WGS) entry which is preliminary data.</text>
</comment>
<feature type="region of interest" description="Disordered" evidence="1">
    <location>
        <begin position="54"/>
        <end position="89"/>
    </location>
</feature>
<evidence type="ECO:0000313" key="2">
    <source>
        <dbReference type="EMBL" id="MBE0128186.1"/>
    </source>
</evidence>
<dbReference type="Proteomes" id="UP000656723">
    <property type="component" value="Unassembled WGS sequence"/>
</dbReference>
<organism evidence="2 3">
    <name type="scientific">Citrobacter amalonaticus</name>
    <dbReference type="NCBI Taxonomy" id="35703"/>
    <lineage>
        <taxon>Bacteria</taxon>
        <taxon>Pseudomonadati</taxon>
        <taxon>Pseudomonadota</taxon>
        <taxon>Gammaproteobacteria</taxon>
        <taxon>Enterobacterales</taxon>
        <taxon>Enterobacteriaceae</taxon>
        <taxon>Citrobacter</taxon>
    </lineage>
</organism>
<evidence type="ECO:0000313" key="3">
    <source>
        <dbReference type="Proteomes" id="UP000656723"/>
    </source>
</evidence>
<name>A0A8I0SWA8_CITAM</name>
<protein>
    <submittedName>
        <fullName evidence="2">Uncharacterized protein</fullName>
    </submittedName>
</protein>
<evidence type="ECO:0000256" key="1">
    <source>
        <dbReference type="SAM" id="MobiDB-lite"/>
    </source>
</evidence>